<dbReference type="Proteomes" id="UP001157502">
    <property type="component" value="Chromosome 37"/>
</dbReference>
<name>A0ACC2EZP8_DALPE</name>
<proteinExistence type="predicted"/>
<accession>A0ACC2EZP8</accession>
<protein>
    <submittedName>
        <fullName evidence="1">Uncharacterized protein</fullName>
    </submittedName>
</protein>
<evidence type="ECO:0000313" key="1">
    <source>
        <dbReference type="EMBL" id="KAJ7984591.1"/>
    </source>
</evidence>
<gene>
    <name evidence="1" type="ORF">DPEC_G00356370</name>
</gene>
<dbReference type="EMBL" id="CM055764">
    <property type="protein sequence ID" value="KAJ7984591.1"/>
    <property type="molecule type" value="Genomic_DNA"/>
</dbReference>
<keyword evidence="2" id="KW-1185">Reference proteome</keyword>
<organism evidence="1 2">
    <name type="scientific">Dallia pectoralis</name>
    <name type="common">Alaska blackfish</name>
    <dbReference type="NCBI Taxonomy" id="75939"/>
    <lineage>
        <taxon>Eukaryota</taxon>
        <taxon>Metazoa</taxon>
        <taxon>Chordata</taxon>
        <taxon>Craniata</taxon>
        <taxon>Vertebrata</taxon>
        <taxon>Euteleostomi</taxon>
        <taxon>Actinopterygii</taxon>
        <taxon>Neopterygii</taxon>
        <taxon>Teleostei</taxon>
        <taxon>Protacanthopterygii</taxon>
        <taxon>Esociformes</taxon>
        <taxon>Umbridae</taxon>
        <taxon>Dallia</taxon>
    </lineage>
</organism>
<reference evidence="1" key="1">
    <citation type="submission" date="2021-05" db="EMBL/GenBank/DDBJ databases">
        <authorList>
            <person name="Pan Q."/>
            <person name="Jouanno E."/>
            <person name="Zahm M."/>
            <person name="Klopp C."/>
            <person name="Cabau C."/>
            <person name="Louis A."/>
            <person name="Berthelot C."/>
            <person name="Parey E."/>
            <person name="Roest Crollius H."/>
            <person name="Montfort J."/>
            <person name="Robinson-Rechavi M."/>
            <person name="Bouchez O."/>
            <person name="Lampietro C."/>
            <person name="Lopez Roques C."/>
            <person name="Donnadieu C."/>
            <person name="Postlethwait J."/>
            <person name="Bobe J."/>
            <person name="Dillon D."/>
            <person name="Chandos A."/>
            <person name="von Hippel F."/>
            <person name="Guiguen Y."/>
        </authorList>
    </citation>
    <scope>NUCLEOTIDE SEQUENCE</scope>
    <source>
        <strain evidence="1">YG-Jan2019</strain>
    </source>
</reference>
<evidence type="ECO:0000313" key="2">
    <source>
        <dbReference type="Proteomes" id="UP001157502"/>
    </source>
</evidence>
<sequence>MTETRRSADIESATPCDPHFSRQVRNRSCTDVICCILFLTAIIGYMGLGVVAWLFADPRHVLFPTNSNGRFCGSGSNRELPRMIYMDILKCAPTKTARAAAFGGQQCPTTQLCVRDCPSQFWMLPPDAYNPGAEPKHFFQQKYCDPSLDLATTTLTVEEILEKELCPAYLVPSKPALGRCFPSLKALQKIPSDFILPGTTSVKETVSSIQSGMGSLISGFKTKGVGVRIFEDLGSTWYWILLGLLVAMLVSLVFLLLLRYVPVVLVWLLVVGVLTVGVYGIWYCHTEYNRLKSSDVKFVDLKINSVFSAYLQLKETWLTFLILLCMAEFIMVLVISSLRKRLSFTVALMKESSRAMGNLTSTLTYPMFTFVLVVVCVAYWVVTSLHLVTSGAPIYRVVSVSTSPGQCRGLDGSEVCQPQTFNPSAYPGCPSVRCMFFKYSDTGAFQQNLVYMHVYNGLALLWCLNFVITLGQCALAGAFASYYWAFQKPAEIPPFALTQSVICSLRYHVGSLAFGAIVLSFFQPLRMIFECLHHKTRGCQGYMGRSLAICLRCCFWCLEYFLKYLNRNTYVMMAIYGENFGVSAKNASMLLTRNISRVAQLDRVTYLFLFLAKLLIVGGVGALALFFFMGQIPQTGEVLQAQMLNYYWMPALTVVFGAFFIVQGFFGVYNICSDTLFICFCEYHQRTLLQLHPSSPIISRLASGAFRPNFSVA</sequence>
<comment type="caution">
    <text evidence="1">The sequence shown here is derived from an EMBL/GenBank/DDBJ whole genome shotgun (WGS) entry which is preliminary data.</text>
</comment>